<dbReference type="PANTHER" id="PTHR42895:SF2">
    <property type="entry name" value="IRON-SULFUR CLUSTER PROTEIN"/>
    <property type="match status" value="1"/>
</dbReference>
<gene>
    <name evidence="2" type="ORF">MTY_0667</name>
</gene>
<dbReference type="GO" id="GO:0051536">
    <property type="term" value="F:iron-sulfur cluster binding"/>
    <property type="evidence" value="ECO:0007669"/>
    <property type="project" value="InterPro"/>
</dbReference>
<dbReference type="EMBL" id="DF238840">
    <property type="protein sequence ID" value="GAF25335.1"/>
    <property type="molecule type" value="Genomic_DNA"/>
</dbReference>
<dbReference type="Pfam" id="PF00111">
    <property type="entry name" value="Fer2"/>
    <property type="match status" value="1"/>
</dbReference>
<dbReference type="Pfam" id="PF14574">
    <property type="entry name" value="RACo_C_ter"/>
    <property type="match status" value="1"/>
</dbReference>
<feature type="domain" description="2Fe-2S ferredoxin-type" evidence="1">
    <location>
        <begin position="5"/>
        <end position="104"/>
    </location>
</feature>
<evidence type="ECO:0000259" key="1">
    <source>
        <dbReference type="PROSITE" id="PS51085"/>
    </source>
</evidence>
<dbReference type="RefSeq" id="WP_422730799.1">
    <property type="nucleotide sequence ID" value="NZ_DF238840.1"/>
</dbReference>
<name>A0A0S6U888_NEOTH</name>
<dbReference type="Proteomes" id="UP000063718">
    <property type="component" value="Unassembled WGS sequence"/>
</dbReference>
<dbReference type="AlphaFoldDB" id="A0A0S6U888"/>
<dbReference type="Gene3D" id="3.30.420.480">
    <property type="entry name" value="Domain of unknown function (DUF4445)"/>
    <property type="match status" value="1"/>
</dbReference>
<dbReference type="InterPro" id="IPR012675">
    <property type="entry name" value="Beta-grasp_dom_sf"/>
</dbReference>
<dbReference type="Pfam" id="PF17651">
    <property type="entry name" value="Raco_middle"/>
    <property type="match status" value="1"/>
</dbReference>
<sequence length="615" mass="64918">MPTLARVLVDFQPVGRRVEVDAGQTILSAIQQLGLSLGAGGLTAPCGGRGLCGRCRVRIASGEVGEVNPAERRFLTPAQLEKGYRLACQATVIGPVKVEIPPESMLGVQKLQVEGLDIAVTPEPPVKRYNLPLSKTTIENPLPLWQQVTGELEATYGLDRPGVDFGLAREWKPMATEGECVVTVRGPEVINIYTGRLAPPPVGLAVDLGTTKVAGFLINLETGATLAADGIMNPQITYGEDVMARLGYALEGEEEYRRIQEVEIEGLNRLAATLAAKAGVATTDIEEAVIVGNTAMHHLLLHLPVEQLARAPYVPALTTPVEIKARNLGLNLSPGAFVYLQPIIAGFVGGDHVAMILGSRIDEARKVTLGLDIGTNTEIVLSYGGKMLSCSCASGPAFEGAHIAQGMRAVTGAIAAVRLSDDGRDVFWESIGGVPPLGICGSGILDAVAELYRTGVLNASGRLDLNHPRVRRPAGGGPPEFLLVPAAETGIDGDLVVTQKDINEIQLAKAAIATGTLLLLEAAGLTVKDLEEVVVAGAFGTHLKLESAITIGMFPNLPLTAFRQVGNAAGTGARLALLSLTERKRGEAIARQVGYLELMTRPSFHEVYVKSLLLP</sequence>
<dbReference type="InterPro" id="IPR041414">
    <property type="entry name" value="Raco-like_middle"/>
</dbReference>
<dbReference type="InterPro" id="IPR027980">
    <property type="entry name" value="RACo_C"/>
</dbReference>
<dbReference type="CDD" id="cd00207">
    <property type="entry name" value="fer2"/>
    <property type="match status" value="1"/>
</dbReference>
<evidence type="ECO:0000313" key="2">
    <source>
        <dbReference type="EMBL" id="GAF25335.1"/>
    </source>
</evidence>
<dbReference type="InterPro" id="IPR001041">
    <property type="entry name" value="2Fe-2S_ferredoxin-type"/>
</dbReference>
<reference evidence="2" key="1">
    <citation type="journal article" date="2014" name="Gene">
        <title>Genome-guided analysis of transformation efficiency and carbon dioxide assimilation by Moorella thermoacetica Y72.</title>
        <authorList>
            <person name="Tsukahara K."/>
            <person name="Kita A."/>
            <person name="Nakashimada Y."/>
            <person name="Hoshino T."/>
            <person name="Murakami K."/>
        </authorList>
    </citation>
    <scope>NUCLEOTIDE SEQUENCE [LARGE SCALE GENOMIC DNA]</scope>
    <source>
        <strain evidence="2">Y72</strain>
    </source>
</reference>
<dbReference type="PANTHER" id="PTHR42895">
    <property type="entry name" value="IRON-SULFUR CLUSTER-BINDING PROTEIN-RELATED"/>
    <property type="match status" value="1"/>
</dbReference>
<dbReference type="Gene3D" id="3.10.20.30">
    <property type="match status" value="1"/>
</dbReference>
<dbReference type="InterPro" id="IPR042259">
    <property type="entry name" value="Raco-like_middle_sf"/>
</dbReference>
<dbReference type="InterPro" id="IPR036010">
    <property type="entry name" value="2Fe-2S_ferredoxin-like_sf"/>
</dbReference>
<organism evidence="2">
    <name type="scientific">Moorella thermoacetica Y72</name>
    <dbReference type="NCBI Taxonomy" id="1325331"/>
    <lineage>
        <taxon>Bacteria</taxon>
        <taxon>Bacillati</taxon>
        <taxon>Bacillota</taxon>
        <taxon>Clostridia</taxon>
        <taxon>Neomoorellales</taxon>
        <taxon>Neomoorellaceae</taxon>
        <taxon>Neomoorella</taxon>
    </lineage>
</organism>
<proteinExistence type="predicted"/>
<dbReference type="InterPro" id="IPR052911">
    <property type="entry name" value="Corrinoid_activation_enz"/>
</dbReference>
<dbReference type="SUPFAM" id="SSF54292">
    <property type="entry name" value="2Fe-2S ferredoxin-like"/>
    <property type="match status" value="1"/>
</dbReference>
<protein>
    <submittedName>
        <fullName evidence="2">Uncharacterized metal-binding protein</fullName>
    </submittedName>
</protein>
<accession>A0A0S6U888</accession>
<dbReference type="PROSITE" id="PS51085">
    <property type="entry name" value="2FE2S_FER_2"/>
    <property type="match status" value="1"/>
</dbReference>